<sequence>MGQVRFISNESNNNFYFHLISSIESAKSFDFSVAFISDAAIQLLTDTFCDAQKRGVKGRIITSDYMFGTDPKALRRLLSFNNIQVKVYSTLKNNNRGFHTKGYYFTRDEDTQVTIGSSNLTSNALKSNHEWNMTYYSNQNSRVIQNVRSEFEDLWFDEDNVIPLTEDYIKEYELAYNSNKYSKVNQQQIFKELAEFLKDNVDTDLINRIVESYDISPEEVKEVIYNNGLGLDIKPNPMQEKALESLKNLRELGSDKGLVIAATGTGKTYLAAFDALQVNPKRLLFIVHREKILKEAEKTFRNILNVKTGLYTGNHKSLDSDYVFASIQTISRNDNLYQLKPDTFDYIVIDEAHRSAAPTYLKVIKHFTPKFLLGLTATPERTDANSIFELFDNQVAAEIRLRDALGEKLVVPFHYFGITDIVTDYEGIDISKDIDEMAERLNIKARVNLIVENINKYGHSGNKTKAIGFCANIKHAQYMAEQFNLRGLSAVALTKDDSEFLRDMYIEQLEDNTHSLSYIFAVDILNEGIDIPSLNLILMLRPTKSPIIFTQQLGRGLRLHEQKEYLTVLDFIGNHNRSFMIPVALTGDRAYDKEDIMLETSRDFMGVPGDTFIRMDRVSKEHILNQLEKTDFDKKEYLEEIFFDVKRQLKDRLPKLSDFGFDGFDPVRFIDKSKSYFEFVNSVNENANMEYLLSNTDALKYIRFIDNFLPLKRVHEFVILDMMINEVSIHFGFIENELYKYISVIDQQDISHAIKHLTGDLLTSLDKSRFKSPLIQTEKGIFLDPNFNELLRNPLFKEYVTDSIQYGINRYQHEFGRQISDYPNFKLFYQYELRDVTQIARFDSIHVIQSGVSLYEKNFYLFVTLDKGNVKEEINFKDKFLSRKILQWESMRKTSQESPIGQDLINHEQRGIKIHLFVKKGGKNTKYYTTKMIYLGTAKVMSYEMNNPIRFRLALDHEVPEDIYYRLTTEYKEMKKRIEVVAAVIQKDGKYFCAQRKNAGELAKKWEFPGGKIEANESHQQALIREIKEELATDIKVNKFITTVDHEYSGFILTMHAYNCEIVNGDLTISEHLDSKWLTVDEMSNYDFAAADLPIIKKLG</sequence>
<protein>
    <submittedName>
        <fullName evidence="8">DUF3427 domain-containing protein</fullName>
    </submittedName>
</protein>
<name>A0ABT2PWB1_9MOLU</name>
<dbReference type="SUPFAM" id="SSF55811">
    <property type="entry name" value="Nudix"/>
    <property type="match status" value="1"/>
</dbReference>
<evidence type="ECO:0000259" key="6">
    <source>
        <dbReference type="PROSITE" id="PS51194"/>
    </source>
</evidence>
<dbReference type="CDD" id="cd18032">
    <property type="entry name" value="DEXHc_RE_I_III_res"/>
    <property type="match status" value="1"/>
</dbReference>
<evidence type="ECO:0000256" key="1">
    <source>
        <dbReference type="ARBA" id="ARBA00022723"/>
    </source>
</evidence>
<dbReference type="InterPro" id="IPR006935">
    <property type="entry name" value="Helicase/UvrB_N"/>
</dbReference>
<accession>A0ABT2PWB1</accession>
<dbReference type="Gene3D" id="3.90.79.10">
    <property type="entry name" value="Nucleoside Triphosphate Pyrophosphohydrolase"/>
    <property type="match status" value="1"/>
</dbReference>
<proteinExistence type="predicted"/>
<gene>
    <name evidence="8" type="ORF">N7603_06220</name>
</gene>
<dbReference type="InterPro" id="IPR058403">
    <property type="entry name" value="DUF8090"/>
</dbReference>
<dbReference type="InterPro" id="IPR015797">
    <property type="entry name" value="NUDIX_hydrolase-like_dom_sf"/>
</dbReference>
<dbReference type="Proteomes" id="UP001209076">
    <property type="component" value="Unassembled WGS sequence"/>
</dbReference>
<dbReference type="PROSITE" id="PS51462">
    <property type="entry name" value="NUDIX"/>
    <property type="match status" value="1"/>
</dbReference>
<reference evidence="9" key="1">
    <citation type="submission" date="2023-07" db="EMBL/GenBank/DDBJ databases">
        <title>Novel Mycoplasma species identified in domestic and wild animals.</title>
        <authorList>
            <person name="Volokhov D.V."/>
            <person name="Furtak V.A."/>
            <person name="Zagorodnyaya T.A."/>
        </authorList>
    </citation>
    <scope>NUCLEOTIDE SEQUENCE [LARGE SCALE GENOMIC DNA]</scope>
    <source>
        <strain evidence="9">92-19</strain>
    </source>
</reference>
<dbReference type="Gene3D" id="3.40.50.300">
    <property type="entry name" value="P-loop containing nucleotide triphosphate hydrolases"/>
    <property type="match status" value="2"/>
</dbReference>
<dbReference type="PROSITE" id="PS51194">
    <property type="entry name" value="HELICASE_CTER"/>
    <property type="match status" value="1"/>
</dbReference>
<dbReference type="CDD" id="cd09204">
    <property type="entry name" value="PLDc_N_DEXD_b2"/>
    <property type="match status" value="1"/>
</dbReference>
<evidence type="ECO:0000256" key="4">
    <source>
        <dbReference type="ARBA" id="ARBA00023204"/>
    </source>
</evidence>
<dbReference type="SMART" id="SM00490">
    <property type="entry name" value="HELICc"/>
    <property type="match status" value="1"/>
</dbReference>
<dbReference type="PANTHER" id="PTHR47396">
    <property type="entry name" value="TYPE I RESTRICTION ENZYME ECOKI R PROTEIN"/>
    <property type="match status" value="1"/>
</dbReference>
<evidence type="ECO:0000259" key="7">
    <source>
        <dbReference type="PROSITE" id="PS51462"/>
    </source>
</evidence>
<dbReference type="InterPro" id="IPR027417">
    <property type="entry name" value="P-loop_NTPase"/>
</dbReference>
<dbReference type="Pfam" id="PF14815">
    <property type="entry name" value="NUDIX_4"/>
    <property type="match status" value="1"/>
</dbReference>
<dbReference type="SUPFAM" id="SSF52540">
    <property type="entry name" value="P-loop containing nucleoside triphosphate hydrolases"/>
    <property type="match status" value="1"/>
</dbReference>
<dbReference type="CDD" id="cd03425">
    <property type="entry name" value="NUDIX_MutT_NudA_like"/>
    <property type="match status" value="1"/>
</dbReference>
<keyword evidence="4" id="KW-0234">DNA repair</keyword>
<feature type="domain" description="Helicase ATP-binding" evidence="5">
    <location>
        <begin position="248"/>
        <end position="397"/>
    </location>
</feature>
<keyword evidence="3" id="KW-0378">Hydrolase</keyword>
<dbReference type="CDD" id="cd18799">
    <property type="entry name" value="SF2_C_EcoAI-like"/>
    <property type="match status" value="1"/>
</dbReference>
<dbReference type="InterPro" id="IPR000086">
    <property type="entry name" value="NUDIX_hydrolase_dom"/>
</dbReference>
<keyword evidence="9" id="KW-1185">Reference proteome</keyword>
<evidence type="ECO:0000256" key="3">
    <source>
        <dbReference type="ARBA" id="ARBA00022801"/>
    </source>
</evidence>
<evidence type="ECO:0000313" key="8">
    <source>
        <dbReference type="EMBL" id="MCU0105249.1"/>
    </source>
</evidence>
<dbReference type="PANTHER" id="PTHR47396:SF1">
    <property type="entry name" value="ATP-DEPENDENT HELICASE IRC3-RELATED"/>
    <property type="match status" value="1"/>
</dbReference>
<dbReference type="Gene3D" id="3.30.870.10">
    <property type="entry name" value="Endonuclease Chain A"/>
    <property type="match status" value="1"/>
</dbReference>
<evidence type="ECO:0000259" key="5">
    <source>
        <dbReference type="PROSITE" id="PS51192"/>
    </source>
</evidence>
<dbReference type="InterPro" id="IPR029119">
    <property type="entry name" value="MutY_C"/>
</dbReference>
<dbReference type="Pfam" id="PF26350">
    <property type="entry name" value="DUF8090"/>
    <property type="match status" value="1"/>
</dbReference>
<dbReference type="Pfam" id="PF00271">
    <property type="entry name" value="Helicase_C"/>
    <property type="match status" value="1"/>
</dbReference>
<dbReference type="InterPro" id="IPR025202">
    <property type="entry name" value="PLD-like_dom"/>
</dbReference>
<dbReference type="EMBL" id="JAOEGN010000011">
    <property type="protein sequence ID" value="MCU0105249.1"/>
    <property type="molecule type" value="Genomic_DNA"/>
</dbReference>
<dbReference type="SUPFAM" id="SSF56024">
    <property type="entry name" value="Phospholipase D/nuclease"/>
    <property type="match status" value="1"/>
</dbReference>
<evidence type="ECO:0000313" key="9">
    <source>
        <dbReference type="Proteomes" id="UP001209076"/>
    </source>
</evidence>
<evidence type="ECO:0000256" key="2">
    <source>
        <dbReference type="ARBA" id="ARBA00022763"/>
    </source>
</evidence>
<dbReference type="RefSeq" id="WP_262096541.1">
    <property type="nucleotide sequence ID" value="NZ_JAOEGN010000011.1"/>
</dbReference>
<dbReference type="PROSITE" id="PS51192">
    <property type="entry name" value="HELICASE_ATP_BIND_1"/>
    <property type="match status" value="1"/>
</dbReference>
<dbReference type="InterPro" id="IPR014001">
    <property type="entry name" value="Helicase_ATP-bd"/>
</dbReference>
<feature type="domain" description="Nudix hydrolase" evidence="7">
    <location>
        <begin position="975"/>
        <end position="1100"/>
    </location>
</feature>
<dbReference type="Pfam" id="PF04851">
    <property type="entry name" value="ResIII"/>
    <property type="match status" value="1"/>
</dbReference>
<dbReference type="InterPro" id="IPR021835">
    <property type="entry name" value="DUF3427"/>
</dbReference>
<keyword evidence="2" id="KW-0227">DNA damage</keyword>
<organism evidence="8 9">
    <name type="scientific">Paracholeplasma vituli</name>
    <dbReference type="NCBI Taxonomy" id="69473"/>
    <lineage>
        <taxon>Bacteria</taxon>
        <taxon>Bacillati</taxon>
        <taxon>Mycoplasmatota</taxon>
        <taxon>Mollicutes</taxon>
        <taxon>Acholeplasmatales</taxon>
        <taxon>Acholeplasmataceae</taxon>
        <taxon>Paracholeplasma</taxon>
    </lineage>
</organism>
<dbReference type="SMART" id="SM00487">
    <property type="entry name" value="DEXDc"/>
    <property type="match status" value="1"/>
</dbReference>
<dbReference type="Pfam" id="PF13091">
    <property type="entry name" value="PLDc_2"/>
    <property type="match status" value="1"/>
</dbReference>
<feature type="domain" description="Helicase C-terminal" evidence="6">
    <location>
        <begin position="442"/>
        <end position="619"/>
    </location>
</feature>
<comment type="caution">
    <text evidence="8">The sequence shown here is derived from an EMBL/GenBank/DDBJ whole genome shotgun (WGS) entry which is preliminary data.</text>
</comment>
<keyword evidence="1" id="KW-0479">Metal-binding</keyword>
<dbReference type="Pfam" id="PF11907">
    <property type="entry name" value="DUF3427"/>
    <property type="match status" value="1"/>
</dbReference>
<dbReference type="InterPro" id="IPR001650">
    <property type="entry name" value="Helicase_C-like"/>
</dbReference>
<dbReference type="InterPro" id="IPR050742">
    <property type="entry name" value="Helicase_Restrict-Modif_Enz"/>
</dbReference>